<keyword evidence="4" id="KW-1185">Reference proteome</keyword>
<dbReference type="VEuPathDB" id="VectorBase:PPAPM1_001601"/>
<evidence type="ECO:0000313" key="3">
    <source>
        <dbReference type="EnsemblMetazoa" id="PPAI005185-PA"/>
    </source>
</evidence>
<reference evidence="3" key="1">
    <citation type="submission" date="2022-08" db="UniProtKB">
        <authorList>
            <consortium name="EnsemblMetazoa"/>
        </authorList>
    </citation>
    <scope>IDENTIFICATION</scope>
    <source>
        <strain evidence="3">Israel</strain>
    </source>
</reference>
<feature type="compositionally biased region" description="Basic and acidic residues" evidence="2">
    <location>
        <begin position="78"/>
        <end position="93"/>
    </location>
</feature>
<dbReference type="CDD" id="cd22297">
    <property type="entry name" value="PSMD4_RAZUL"/>
    <property type="match status" value="1"/>
</dbReference>
<dbReference type="VEuPathDB" id="VectorBase:PPAI005185"/>
<dbReference type="Proteomes" id="UP000092462">
    <property type="component" value="Unassembled WGS sequence"/>
</dbReference>
<keyword evidence="1" id="KW-0677">Repeat</keyword>
<name>A0A1B0DBJ6_PHLPP</name>
<evidence type="ECO:0000256" key="1">
    <source>
        <dbReference type="ARBA" id="ARBA00022737"/>
    </source>
</evidence>
<dbReference type="EnsemblMetazoa" id="PPAI005185-RA">
    <property type="protein sequence ID" value="PPAI005185-PA"/>
    <property type="gene ID" value="PPAI005185"/>
</dbReference>
<organism evidence="3 4">
    <name type="scientific">Phlebotomus papatasi</name>
    <name type="common">Sandfly</name>
    <dbReference type="NCBI Taxonomy" id="29031"/>
    <lineage>
        <taxon>Eukaryota</taxon>
        <taxon>Metazoa</taxon>
        <taxon>Ecdysozoa</taxon>
        <taxon>Arthropoda</taxon>
        <taxon>Hexapoda</taxon>
        <taxon>Insecta</taxon>
        <taxon>Pterygota</taxon>
        <taxon>Neoptera</taxon>
        <taxon>Endopterygota</taxon>
        <taxon>Diptera</taxon>
        <taxon>Nematocera</taxon>
        <taxon>Psychodoidea</taxon>
        <taxon>Psychodidae</taxon>
        <taxon>Phlebotomus</taxon>
        <taxon>Phlebotomus</taxon>
    </lineage>
</organism>
<accession>A0A1B0DBJ6</accession>
<dbReference type="InterPro" id="IPR049590">
    <property type="entry name" value="PSMD4_RAZUL-like"/>
</dbReference>
<proteinExistence type="predicted"/>
<protein>
    <submittedName>
        <fullName evidence="3">Uncharacterized protein</fullName>
    </submittedName>
</protein>
<dbReference type="EMBL" id="AJVK01013688">
    <property type="status" value="NOT_ANNOTATED_CDS"/>
    <property type="molecule type" value="Genomic_DNA"/>
</dbReference>
<feature type="region of interest" description="Disordered" evidence="2">
    <location>
        <begin position="60"/>
        <end position="93"/>
    </location>
</feature>
<evidence type="ECO:0000313" key="4">
    <source>
        <dbReference type="Proteomes" id="UP000092462"/>
    </source>
</evidence>
<evidence type="ECO:0000256" key="2">
    <source>
        <dbReference type="SAM" id="MobiDB-lite"/>
    </source>
</evidence>
<sequence>MMRVGRAIIPTTKSTTGFCEEPVAQAPSRPKKEETPMEVDEDYNEVISDPAFLQSVLENLPGVDPQSETIRDAVGSLNKDKDKKSGDKEKDKQ</sequence>
<dbReference type="AlphaFoldDB" id="A0A1B0DBJ6"/>